<keyword evidence="2" id="KW-1185">Reference proteome</keyword>
<evidence type="ECO:0000313" key="1">
    <source>
        <dbReference type="EMBL" id="VDP84020.1"/>
    </source>
</evidence>
<evidence type="ECO:0000313" key="2">
    <source>
        <dbReference type="Proteomes" id="UP000269396"/>
    </source>
</evidence>
<dbReference type="EMBL" id="UZAL01046153">
    <property type="protein sequence ID" value="VDP84020.1"/>
    <property type="molecule type" value="Genomic_DNA"/>
</dbReference>
<protein>
    <submittedName>
        <fullName evidence="1">Uncharacterized protein</fullName>
    </submittedName>
</protein>
<gene>
    <name evidence="1" type="ORF">SMTD_LOCUS21058</name>
</gene>
<sequence length="47" mass="5564">MKHQLRWLGHVERMSSQRITRRALFADAGTGWKRRSGGQYMIRCCDL</sequence>
<name>A0A3P8GZR0_9TREM</name>
<reference evidence="1 2" key="1">
    <citation type="submission" date="2018-11" db="EMBL/GenBank/DDBJ databases">
        <authorList>
            <consortium name="Pathogen Informatics"/>
        </authorList>
    </citation>
    <scope>NUCLEOTIDE SEQUENCE [LARGE SCALE GENOMIC DNA]</scope>
    <source>
        <strain>Denwood</strain>
        <strain evidence="2">Zambia</strain>
    </source>
</reference>
<dbReference type="Proteomes" id="UP000269396">
    <property type="component" value="Unassembled WGS sequence"/>
</dbReference>
<accession>A0A3P8GZR0</accession>
<proteinExistence type="predicted"/>
<organism evidence="1 2">
    <name type="scientific">Schistosoma mattheei</name>
    <dbReference type="NCBI Taxonomy" id="31246"/>
    <lineage>
        <taxon>Eukaryota</taxon>
        <taxon>Metazoa</taxon>
        <taxon>Spiralia</taxon>
        <taxon>Lophotrochozoa</taxon>
        <taxon>Platyhelminthes</taxon>
        <taxon>Trematoda</taxon>
        <taxon>Digenea</taxon>
        <taxon>Strigeidida</taxon>
        <taxon>Schistosomatoidea</taxon>
        <taxon>Schistosomatidae</taxon>
        <taxon>Schistosoma</taxon>
    </lineage>
</organism>
<dbReference type="AlphaFoldDB" id="A0A3P8GZR0"/>